<organism evidence="3 4">
    <name type="scientific">Rhizophagus irregularis (strain DAOM 197198w)</name>
    <name type="common">Glomus intraradices</name>
    <dbReference type="NCBI Taxonomy" id="1432141"/>
    <lineage>
        <taxon>Eukaryota</taxon>
        <taxon>Fungi</taxon>
        <taxon>Fungi incertae sedis</taxon>
        <taxon>Mucoromycota</taxon>
        <taxon>Glomeromycotina</taxon>
        <taxon>Glomeromycetes</taxon>
        <taxon>Glomerales</taxon>
        <taxon>Glomeraceae</taxon>
        <taxon>Rhizophagus</taxon>
    </lineage>
</organism>
<evidence type="ECO:0000313" key="4">
    <source>
        <dbReference type="Proteomes" id="UP000022910"/>
    </source>
</evidence>
<gene>
    <name evidence="3" type="ORF">RirG_189720</name>
</gene>
<evidence type="ECO:0000256" key="1">
    <source>
        <dbReference type="SAM" id="Coils"/>
    </source>
</evidence>
<sequence>MSHIDHIEDVYSKRPISTDMYFNPSNEHEDNIDNMQIQPDDDDDALWLQNDNYNEQYSDDSFNVIKLEDENEILKDKIIKLEYENEILKGKIQETNDNFDQFKILYNELDNNYNILINENNKYQNEIKLYEQNIDDLQKKYEDLTNKTSKEHKEHQMIIKKFNDIKETEGQQLQIKIDSQEQRIDQLQQSLELKDNEIQNLKNENEILKDKIQETNDNFDQFKILYNELDNNYNILINENNKYQNKIKLYEQNIDDLRKKYEDLKNKTSKEHKEHQMIIKKFNDTKETECQQLQIKIDSQEQRIDKLQQYLELKNNEIQNLKNENEKLNNKIENLNIKNENLENQLKDLFQQNLLLKEEAQCAIITATNFGLNDDYQKLNIKLNKDILSLQNTLDNYVTNLKSNIDININEVKELLLKYGCQTVISDKKPNKSLIRAVLQRHVLEEILKQSDFYFTCSSKEHHLESNIISQTTLLTNLMKKFHNERLGDNDLTNLMLIRLRQHVYNALSIRGFNNIKQSDGENSKHNFVDMISKKINEVINKYRIIKDIEENNYVNEMAEDLVRNVIKTFYFHLFIQEPIAQYRWIKNNEKFNKSYMKGSWDEDNVENMVVEICSFPLIFKTSDSDDFKVFTPAKVLLRQENSMNAENNDDDNVSIFEQTKQTLLNVMGRDGNSGSSGSKLSQFMQQMKLK</sequence>
<feature type="region of interest" description="Disordered" evidence="2">
    <location>
        <begin position="669"/>
        <end position="691"/>
    </location>
</feature>
<evidence type="ECO:0000256" key="2">
    <source>
        <dbReference type="SAM" id="MobiDB-lite"/>
    </source>
</evidence>
<feature type="coiled-coil region" evidence="1">
    <location>
        <begin position="64"/>
        <end position="359"/>
    </location>
</feature>
<comment type="caution">
    <text evidence="3">The sequence shown here is derived from an EMBL/GenBank/DDBJ whole genome shotgun (WGS) entry which is preliminary data.</text>
</comment>
<accession>A0A015IQ72</accession>
<feature type="compositionally biased region" description="Polar residues" evidence="2">
    <location>
        <begin position="673"/>
        <end position="691"/>
    </location>
</feature>
<proteinExistence type="predicted"/>
<dbReference type="EMBL" id="JEMT01026494">
    <property type="protein sequence ID" value="EXX59372.1"/>
    <property type="molecule type" value="Genomic_DNA"/>
</dbReference>
<reference evidence="3 4" key="1">
    <citation type="submission" date="2014-02" db="EMBL/GenBank/DDBJ databases">
        <title>Single nucleus genome sequencing reveals high similarity among nuclei of an endomycorrhizal fungus.</title>
        <authorList>
            <person name="Lin K."/>
            <person name="Geurts R."/>
            <person name="Zhang Z."/>
            <person name="Limpens E."/>
            <person name="Saunders D.G."/>
            <person name="Mu D."/>
            <person name="Pang E."/>
            <person name="Cao H."/>
            <person name="Cha H."/>
            <person name="Lin T."/>
            <person name="Zhou Q."/>
            <person name="Shang Y."/>
            <person name="Li Y."/>
            <person name="Ivanov S."/>
            <person name="Sharma T."/>
            <person name="Velzen R.V."/>
            <person name="Ruijter N.D."/>
            <person name="Aanen D.K."/>
            <person name="Win J."/>
            <person name="Kamoun S."/>
            <person name="Bisseling T."/>
            <person name="Huang S."/>
        </authorList>
    </citation>
    <scope>NUCLEOTIDE SEQUENCE [LARGE SCALE GENOMIC DNA]</scope>
    <source>
        <strain evidence="4">DAOM197198w</strain>
    </source>
</reference>
<evidence type="ECO:0000313" key="3">
    <source>
        <dbReference type="EMBL" id="EXX59372.1"/>
    </source>
</evidence>
<dbReference type="OrthoDB" id="2377596at2759"/>
<keyword evidence="4" id="KW-1185">Reference proteome</keyword>
<dbReference type="AlphaFoldDB" id="A0A015IQ72"/>
<dbReference type="HOGENOM" id="CLU_022090_1_0_1"/>
<name>A0A015IQ72_RHIIW</name>
<dbReference type="Proteomes" id="UP000022910">
    <property type="component" value="Unassembled WGS sequence"/>
</dbReference>
<dbReference type="SMR" id="A0A015IQ72"/>
<protein>
    <submittedName>
        <fullName evidence="3">Uncharacterized protein</fullName>
    </submittedName>
</protein>
<dbReference type="STRING" id="1432141.A0A015IQ72"/>
<keyword evidence="1" id="KW-0175">Coiled coil</keyword>